<keyword evidence="4" id="KW-1185">Reference proteome</keyword>
<dbReference type="KEGG" id="hyl:LPB072_01540"/>
<dbReference type="EMBL" id="CP017476">
    <property type="protein sequence ID" value="AOW11733.1"/>
    <property type="molecule type" value="Genomic_DNA"/>
</dbReference>
<dbReference type="PROSITE" id="PS51257">
    <property type="entry name" value="PROKAR_LIPOPROTEIN"/>
    <property type="match status" value="1"/>
</dbReference>
<name>A0A167GSL5_9BURK</name>
<dbReference type="Proteomes" id="UP000185680">
    <property type="component" value="Chromosome"/>
</dbReference>
<dbReference type="Proteomes" id="UP000185657">
    <property type="component" value="Unassembled WGS sequence"/>
</dbReference>
<dbReference type="EMBL" id="LVWD01000037">
    <property type="protein sequence ID" value="OAD39825.1"/>
    <property type="molecule type" value="Genomic_DNA"/>
</dbReference>
<accession>A0A167GSL5</accession>
<evidence type="ECO:0008006" key="6">
    <source>
        <dbReference type="Google" id="ProtNLM"/>
    </source>
</evidence>
<evidence type="ECO:0000313" key="5">
    <source>
        <dbReference type="Proteomes" id="UP000185680"/>
    </source>
</evidence>
<dbReference type="InterPro" id="IPR024409">
    <property type="entry name" value="DUF3833"/>
</dbReference>
<sequence length="178" mass="20170">MTRTFKAVFLSLALALGVAGCGTVDVSKYRNEKPELDLRTYFNGTIDAWGIFQGRNGEVQRRFTVVMEAKWEGDTGVLDEAFEWNDGTKSRRVWTLKRQPDGSYRGTADDVVGEAIGHVAGNAFHWRYVMALPVDGKVYNVNFDDWMYLMDDRVMLNRAAMSKWGVHLGDATLSFTKR</sequence>
<protein>
    <recommendedName>
        <fullName evidence="6">DUF3833 domain-containing protein</fullName>
    </recommendedName>
</protein>
<evidence type="ECO:0000313" key="3">
    <source>
        <dbReference type="EMBL" id="OAD39825.1"/>
    </source>
</evidence>
<reference evidence="2 5" key="2">
    <citation type="submission" date="2016-10" db="EMBL/GenBank/DDBJ databases">
        <title>Hydorgenophaga sp. LPB0072 isolated from gastropod.</title>
        <authorList>
            <person name="Kim E."/>
            <person name="Yi H."/>
        </authorList>
    </citation>
    <scope>NUCLEOTIDE SEQUENCE [LARGE SCALE GENOMIC DNA]</scope>
    <source>
        <strain evidence="2 5">LPB0072</strain>
    </source>
</reference>
<reference evidence="3 4" key="1">
    <citation type="submission" date="2016-02" db="EMBL/GenBank/DDBJ databases">
        <title>Draft genome sequence of Hydrogenophaga sp. LPB0072.</title>
        <authorList>
            <person name="Shin S.-K."/>
            <person name="Yi H."/>
        </authorList>
    </citation>
    <scope>NUCLEOTIDE SEQUENCE [LARGE SCALE GENOMIC DNA]</scope>
    <source>
        <strain evidence="3 4">LPB0072</strain>
    </source>
</reference>
<dbReference type="RefSeq" id="WP_066095212.1">
    <property type="nucleotide sequence ID" value="NZ_CP017476.1"/>
</dbReference>
<feature type="chain" id="PRO_5044549531" description="DUF3833 domain-containing protein" evidence="1">
    <location>
        <begin position="22"/>
        <end position="178"/>
    </location>
</feature>
<evidence type="ECO:0000256" key="1">
    <source>
        <dbReference type="SAM" id="SignalP"/>
    </source>
</evidence>
<proteinExistence type="predicted"/>
<evidence type="ECO:0000313" key="4">
    <source>
        <dbReference type="Proteomes" id="UP000185657"/>
    </source>
</evidence>
<evidence type="ECO:0000313" key="2">
    <source>
        <dbReference type="EMBL" id="AOW11733.1"/>
    </source>
</evidence>
<dbReference type="OrthoDB" id="5296954at2"/>
<feature type="signal peptide" evidence="1">
    <location>
        <begin position="1"/>
        <end position="21"/>
    </location>
</feature>
<dbReference type="AlphaFoldDB" id="A0A167GSL5"/>
<dbReference type="Pfam" id="PF12915">
    <property type="entry name" value="DUF3833"/>
    <property type="match status" value="1"/>
</dbReference>
<organism evidence="2 5">
    <name type="scientific">Hydrogenophaga crassostreae</name>
    <dbReference type="NCBI Taxonomy" id="1763535"/>
    <lineage>
        <taxon>Bacteria</taxon>
        <taxon>Pseudomonadati</taxon>
        <taxon>Pseudomonadota</taxon>
        <taxon>Betaproteobacteria</taxon>
        <taxon>Burkholderiales</taxon>
        <taxon>Comamonadaceae</taxon>
        <taxon>Hydrogenophaga</taxon>
    </lineage>
</organism>
<dbReference type="STRING" id="1763535.LPB072_01540"/>
<gene>
    <name evidence="2" type="ORF">LPB072_01540</name>
    <name evidence="3" type="ORF">LPB72_19805</name>
</gene>
<keyword evidence="1" id="KW-0732">Signal</keyword>